<dbReference type="EMBL" id="MT143123">
    <property type="protein sequence ID" value="QJA93113.1"/>
    <property type="molecule type" value="Genomic_DNA"/>
</dbReference>
<name>A0A6M3LFB1_9ZZZZ</name>
<accession>A0A6M3LFB1</accession>
<reference evidence="2" key="1">
    <citation type="submission" date="2020-03" db="EMBL/GenBank/DDBJ databases">
        <title>The deep terrestrial virosphere.</title>
        <authorList>
            <person name="Holmfeldt K."/>
            <person name="Nilsson E."/>
            <person name="Simone D."/>
            <person name="Lopez-Fernandez M."/>
            <person name="Wu X."/>
            <person name="de Brujin I."/>
            <person name="Lundin D."/>
            <person name="Andersson A."/>
            <person name="Bertilsson S."/>
            <person name="Dopson M."/>
        </authorList>
    </citation>
    <scope>NUCLEOTIDE SEQUENCE</scope>
    <source>
        <strain evidence="1">MM415A03361</strain>
        <strain evidence="2">MM415B04361</strain>
    </source>
</reference>
<organism evidence="2">
    <name type="scientific">viral metagenome</name>
    <dbReference type="NCBI Taxonomy" id="1070528"/>
    <lineage>
        <taxon>unclassified sequences</taxon>
        <taxon>metagenomes</taxon>
        <taxon>organismal metagenomes</taxon>
    </lineage>
</organism>
<dbReference type="InterPro" id="IPR023580">
    <property type="entry name" value="RNA_pol_su_RPB10"/>
</dbReference>
<evidence type="ECO:0000313" key="2">
    <source>
        <dbReference type="EMBL" id="QJA93113.1"/>
    </source>
</evidence>
<sequence length="56" mass="6594">MVVRCVVCDAAIGHTKDEYYALVKFEPKVYTEFIESQPREAFCSYLCLLHYVVRMK</sequence>
<evidence type="ECO:0000313" key="1">
    <source>
        <dbReference type="EMBL" id="QJA71141.1"/>
    </source>
</evidence>
<proteinExistence type="predicted"/>
<gene>
    <name evidence="1" type="ORF">MM415A03361_0006</name>
    <name evidence="2" type="ORF">MM415B04361_0006</name>
</gene>
<protein>
    <submittedName>
        <fullName evidence="2">Uncharacterized protein</fullName>
    </submittedName>
</protein>
<dbReference type="SUPFAM" id="SSF46924">
    <property type="entry name" value="RNA polymerase subunit RPB10"/>
    <property type="match status" value="1"/>
</dbReference>
<dbReference type="AlphaFoldDB" id="A0A6M3LFB1"/>
<dbReference type="EMBL" id="MT141849">
    <property type="protein sequence ID" value="QJA71141.1"/>
    <property type="molecule type" value="Genomic_DNA"/>
</dbReference>